<proteinExistence type="predicted"/>
<accession>A0ABT5ZYW1</accession>
<feature type="domain" description="Metallo-beta-lactamase" evidence="2">
    <location>
        <begin position="22"/>
        <end position="219"/>
    </location>
</feature>
<sequence>MTTLEITYVGGPTAVLTLGGLRLLTDPTFDGPGEYPVGRRTLVKTAAPALTAEDAGPPDAVLLSHDQHPDNLDTAGRALVAGARLVLSTASAAARLGGPVRALPSWTHTDLPRPGGGALRVTAVPALHGPAGSEPVVGEVTGFVLSGAGLPRVYVSGDNASLDVVREIAEREGPVDVALLFAGAARTPLVPDAPLTLTSGQAAEAARLLGARHVVPLHFEHWAHFTEGGPELSRAFAAAGPTGRLHLLAPGESVRLPDAPASRPA</sequence>
<comment type="caution">
    <text evidence="3">The sequence shown here is derived from an EMBL/GenBank/DDBJ whole genome shotgun (WGS) entry which is preliminary data.</text>
</comment>
<dbReference type="Proteomes" id="UP001221150">
    <property type="component" value="Unassembled WGS sequence"/>
</dbReference>
<organism evidence="3 4">
    <name type="scientific">Streptomyces tropicalis</name>
    <dbReference type="NCBI Taxonomy" id="3034234"/>
    <lineage>
        <taxon>Bacteria</taxon>
        <taxon>Bacillati</taxon>
        <taxon>Actinomycetota</taxon>
        <taxon>Actinomycetes</taxon>
        <taxon>Kitasatosporales</taxon>
        <taxon>Streptomycetaceae</taxon>
        <taxon>Streptomyces</taxon>
    </lineage>
</organism>
<dbReference type="PANTHER" id="PTHR43546:SF9">
    <property type="entry name" value="L-ASCORBATE-6-PHOSPHATE LACTONASE ULAG-RELATED"/>
    <property type="match status" value="1"/>
</dbReference>
<evidence type="ECO:0000256" key="1">
    <source>
        <dbReference type="ARBA" id="ARBA00022801"/>
    </source>
</evidence>
<gene>
    <name evidence="3" type="ORF">P3H78_01485</name>
</gene>
<dbReference type="Pfam" id="PF12706">
    <property type="entry name" value="Lactamase_B_2"/>
    <property type="match status" value="1"/>
</dbReference>
<keyword evidence="1" id="KW-0378">Hydrolase</keyword>
<name>A0ABT5ZYW1_9ACTN</name>
<dbReference type="SUPFAM" id="SSF56281">
    <property type="entry name" value="Metallo-hydrolase/oxidoreductase"/>
    <property type="match status" value="1"/>
</dbReference>
<reference evidence="3 4" key="1">
    <citation type="submission" date="2023-03" db="EMBL/GenBank/DDBJ databases">
        <title>Draft genome sequence of Streptomyces sp. K1PA1 isolated from peat swamp forest in Thailand.</title>
        <authorList>
            <person name="Klaysubun C."/>
            <person name="Duangmal K."/>
        </authorList>
    </citation>
    <scope>NUCLEOTIDE SEQUENCE [LARGE SCALE GENOMIC DNA]</scope>
    <source>
        <strain evidence="3 4">K1PA1</strain>
    </source>
</reference>
<dbReference type="RefSeq" id="WP_276106861.1">
    <property type="nucleotide sequence ID" value="NZ_JARJBB010000001.1"/>
</dbReference>
<evidence type="ECO:0000313" key="3">
    <source>
        <dbReference type="EMBL" id="MDF3297321.1"/>
    </source>
</evidence>
<dbReference type="PANTHER" id="PTHR43546">
    <property type="entry name" value="UPF0173 METAL-DEPENDENT HYDROLASE MJ1163-RELATED"/>
    <property type="match status" value="1"/>
</dbReference>
<evidence type="ECO:0000259" key="2">
    <source>
        <dbReference type="Pfam" id="PF12706"/>
    </source>
</evidence>
<protein>
    <submittedName>
        <fullName evidence="3">MBL fold metallo-hydrolase</fullName>
    </submittedName>
</protein>
<dbReference type="InterPro" id="IPR050114">
    <property type="entry name" value="UPF0173_UPF0282_UlaG_hydrolase"/>
</dbReference>
<dbReference type="Gene3D" id="3.60.15.10">
    <property type="entry name" value="Ribonuclease Z/Hydroxyacylglutathione hydrolase-like"/>
    <property type="match status" value="1"/>
</dbReference>
<dbReference type="EMBL" id="JARJBB010000001">
    <property type="protein sequence ID" value="MDF3297321.1"/>
    <property type="molecule type" value="Genomic_DNA"/>
</dbReference>
<evidence type="ECO:0000313" key="4">
    <source>
        <dbReference type="Proteomes" id="UP001221150"/>
    </source>
</evidence>
<dbReference type="InterPro" id="IPR036866">
    <property type="entry name" value="RibonucZ/Hydroxyglut_hydro"/>
</dbReference>
<keyword evidence="4" id="KW-1185">Reference proteome</keyword>
<dbReference type="InterPro" id="IPR001279">
    <property type="entry name" value="Metallo-B-lactamas"/>
</dbReference>